<feature type="region of interest" description="Disordered" evidence="1">
    <location>
        <begin position="300"/>
        <end position="335"/>
    </location>
</feature>
<evidence type="ECO:0000313" key="3">
    <source>
        <dbReference type="Proteomes" id="UP000290289"/>
    </source>
</evidence>
<feature type="region of interest" description="Disordered" evidence="1">
    <location>
        <begin position="258"/>
        <end position="277"/>
    </location>
</feature>
<dbReference type="STRING" id="3750.A0A498KHR0"/>
<comment type="caution">
    <text evidence="2">The sequence shown here is derived from an EMBL/GenBank/DDBJ whole genome shotgun (WGS) entry which is preliminary data.</text>
</comment>
<gene>
    <name evidence="2" type="ORF">DVH24_025837</name>
</gene>
<name>A0A498KHR0_MALDO</name>
<reference evidence="2 3" key="1">
    <citation type="submission" date="2018-10" db="EMBL/GenBank/DDBJ databases">
        <title>A high-quality apple genome assembly.</title>
        <authorList>
            <person name="Hu J."/>
        </authorList>
    </citation>
    <scope>NUCLEOTIDE SEQUENCE [LARGE SCALE GENOMIC DNA]</scope>
    <source>
        <strain evidence="3">cv. HFTH1</strain>
        <tissue evidence="2">Young leaf</tissue>
    </source>
</reference>
<organism evidence="2 3">
    <name type="scientific">Malus domestica</name>
    <name type="common">Apple</name>
    <name type="synonym">Pyrus malus</name>
    <dbReference type="NCBI Taxonomy" id="3750"/>
    <lineage>
        <taxon>Eukaryota</taxon>
        <taxon>Viridiplantae</taxon>
        <taxon>Streptophyta</taxon>
        <taxon>Embryophyta</taxon>
        <taxon>Tracheophyta</taxon>
        <taxon>Spermatophyta</taxon>
        <taxon>Magnoliopsida</taxon>
        <taxon>eudicotyledons</taxon>
        <taxon>Gunneridae</taxon>
        <taxon>Pentapetalae</taxon>
        <taxon>rosids</taxon>
        <taxon>fabids</taxon>
        <taxon>Rosales</taxon>
        <taxon>Rosaceae</taxon>
        <taxon>Amygdaloideae</taxon>
        <taxon>Maleae</taxon>
        <taxon>Malus</taxon>
    </lineage>
</organism>
<evidence type="ECO:0000256" key="1">
    <source>
        <dbReference type="SAM" id="MobiDB-lite"/>
    </source>
</evidence>
<protein>
    <submittedName>
        <fullName evidence="2">Uncharacterized protein</fullName>
    </submittedName>
</protein>
<sequence>MFIVESTEDPTYRAVYMLLSQLKDEVDAKIVVVGISITCSQKIHNQLTHDSHLCPILLSPPSPFSRLHLTPTTISTPSPSSLSFSSNNLTGKRNSWKIVLCGQSLIFESEPKLASNSKESEKEFPELKRNLYPDIEPDSSGFLKVLDIHTIYWEQSGNPDGHFWTFSFLNLCASLGFFMAVLRKSKKKEEPVLEGLPKEYYDDTERWDKGVRERWEDFLRGFKKHNNNAQGGAKASAAIVNTKDSSIASAQHDGVQNGARVHPQLHGGSDTPVASTLPGQLKLQPLREAPELFQRLRLLSQRSSRTFPKAPTSQRSSRTVPKVPRALTSQEHPLR</sequence>
<evidence type="ECO:0000313" key="2">
    <source>
        <dbReference type="EMBL" id="RXI06701.1"/>
    </source>
</evidence>
<dbReference type="AlphaFoldDB" id="A0A498KHR0"/>
<proteinExistence type="predicted"/>
<accession>A0A498KHR0</accession>
<keyword evidence="3" id="KW-1185">Reference proteome</keyword>
<dbReference type="Proteomes" id="UP000290289">
    <property type="component" value="Chromosome 2"/>
</dbReference>
<dbReference type="EMBL" id="RDQH01000328">
    <property type="protein sequence ID" value="RXI06701.1"/>
    <property type="molecule type" value="Genomic_DNA"/>
</dbReference>